<keyword evidence="3" id="KW-0804">Transcription</keyword>
<dbReference type="GO" id="GO:0006950">
    <property type="term" value="P:response to stress"/>
    <property type="evidence" value="ECO:0007669"/>
    <property type="project" value="TreeGrafter"/>
</dbReference>
<evidence type="ECO:0000256" key="4">
    <source>
        <dbReference type="SAM" id="MobiDB-lite"/>
    </source>
</evidence>
<dbReference type="PANTHER" id="PTHR33164">
    <property type="entry name" value="TRANSCRIPTIONAL REGULATOR, MARR FAMILY"/>
    <property type="match status" value="1"/>
</dbReference>
<dbReference type="PROSITE" id="PS50995">
    <property type="entry name" value="HTH_MARR_2"/>
    <property type="match status" value="1"/>
</dbReference>
<dbReference type="SUPFAM" id="SSF46785">
    <property type="entry name" value="Winged helix' DNA-binding domain"/>
    <property type="match status" value="1"/>
</dbReference>
<dbReference type="GO" id="GO:0003700">
    <property type="term" value="F:DNA-binding transcription factor activity"/>
    <property type="evidence" value="ECO:0007669"/>
    <property type="project" value="InterPro"/>
</dbReference>
<name>A0A285RRJ1_9HYPH</name>
<feature type="region of interest" description="Disordered" evidence="4">
    <location>
        <begin position="168"/>
        <end position="191"/>
    </location>
</feature>
<evidence type="ECO:0000256" key="2">
    <source>
        <dbReference type="ARBA" id="ARBA00023125"/>
    </source>
</evidence>
<organism evidence="6 7">
    <name type="scientific">Stappia indica</name>
    <dbReference type="NCBI Taxonomy" id="538381"/>
    <lineage>
        <taxon>Bacteria</taxon>
        <taxon>Pseudomonadati</taxon>
        <taxon>Pseudomonadota</taxon>
        <taxon>Alphaproteobacteria</taxon>
        <taxon>Hyphomicrobiales</taxon>
        <taxon>Stappiaceae</taxon>
        <taxon>Stappia</taxon>
    </lineage>
</organism>
<dbReference type="PROSITE" id="PS01117">
    <property type="entry name" value="HTH_MARR_1"/>
    <property type="match status" value="1"/>
</dbReference>
<dbReference type="PRINTS" id="PR00598">
    <property type="entry name" value="HTHMARR"/>
</dbReference>
<dbReference type="GO" id="GO:0003677">
    <property type="term" value="F:DNA binding"/>
    <property type="evidence" value="ECO:0007669"/>
    <property type="project" value="UniProtKB-KW"/>
</dbReference>
<dbReference type="Proteomes" id="UP000219331">
    <property type="component" value="Unassembled WGS sequence"/>
</dbReference>
<evidence type="ECO:0000256" key="1">
    <source>
        <dbReference type="ARBA" id="ARBA00023015"/>
    </source>
</evidence>
<evidence type="ECO:0000256" key="3">
    <source>
        <dbReference type="ARBA" id="ARBA00023163"/>
    </source>
</evidence>
<protein>
    <submittedName>
        <fullName evidence="6">Transcriptional regulator, MarR family</fullName>
    </submittedName>
</protein>
<feature type="domain" description="HTH marR-type" evidence="5">
    <location>
        <begin position="35"/>
        <end position="169"/>
    </location>
</feature>
<keyword evidence="7" id="KW-1185">Reference proteome</keyword>
<keyword evidence="2" id="KW-0238">DNA-binding</keyword>
<evidence type="ECO:0000313" key="7">
    <source>
        <dbReference type="Proteomes" id="UP000219331"/>
    </source>
</evidence>
<dbReference type="InterPro" id="IPR023187">
    <property type="entry name" value="Tscrpt_reg_MarR-type_CS"/>
</dbReference>
<dbReference type="RefSeq" id="WP_244297354.1">
    <property type="nucleotide sequence ID" value="NZ_OBML01000002.1"/>
</dbReference>
<dbReference type="InterPro" id="IPR036388">
    <property type="entry name" value="WH-like_DNA-bd_sf"/>
</dbReference>
<dbReference type="SMART" id="SM00347">
    <property type="entry name" value="HTH_MARR"/>
    <property type="match status" value="1"/>
</dbReference>
<dbReference type="InterPro" id="IPR039422">
    <property type="entry name" value="MarR/SlyA-like"/>
</dbReference>
<dbReference type="AlphaFoldDB" id="A0A285RRJ1"/>
<dbReference type="FunFam" id="1.10.10.10:FF:000590">
    <property type="entry name" value="Transcriptional regulator, MarR family"/>
    <property type="match status" value="1"/>
</dbReference>
<dbReference type="Pfam" id="PF12802">
    <property type="entry name" value="MarR_2"/>
    <property type="match status" value="1"/>
</dbReference>
<keyword evidence="1" id="KW-0805">Transcription regulation</keyword>
<evidence type="ECO:0000259" key="5">
    <source>
        <dbReference type="PROSITE" id="PS50995"/>
    </source>
</evidence>
<gene>
    <name evidence="6" type="ORF">SAMN05421512_102309</name>
</gene>
<dbReference type="STRING" id="538381.GCA_001696535_03212"/>
<sequence>MDETGNGGMTEGGADAASILLDAETRVHGDDHRAELRLWLRLLTLTNLIESEIRSRLRGEFDVTLPRFDLMAQLEKAPKGLTLGDLSRRMMVSAGNVTGLVERLVQDGLVERRPAPGDRRSALVSLTQEGRAGFEAMAHAHGDWIGDLFADLSDADIDDLMQLLGRAKASARTAADPTRTTTSTDKEPSNG</sequence>
<dbReference type="PANTHER" id="PTHR33164:SF57">
    <property type="entry name" value="MARR-FAMILY TRANSCRIPTIONAL REGULATOR"/>
    <property type="match status" value="1"/>
</dbReference>
<dbReference type="InterPro" id="IPR000835">
    <property type="entry name" value="HTH_MarR-typ"/>
</dbReference>
<reference evidence="6 7" key="1">
    <citation type="submission" date="2017-08" db="EMBL/GenBank/DDBJ databases">
        <authorList>
            <person name="de Groot N.N."/>
        </authorList>
    </citation>
    <scope>NUCLEOTIDE SEQUENCE [LARGE SCALE GENOMIC DNA]</scope>
    <source>
        <strain evidence="6 7">USBA 352</strain>
    </source>
</reference>
<feature type="compositionally biased region" description="Low complexity" evidence="4">
    <location>
        <begin position="170"/>
        <end position="183"/>
    </location>
</feature>
<accession>A0A285RRJ1</accession>
<dbReference type="EMBL" id="OBML01000002">
    <property type="protein sequence ID" value="SOB96777.1"/>
    <property type="molecule type" value="Genomic_DNA"/>
</dbReference>
<dbReference type="InterPro" id="IPR036390">
    <property type="entry name" value="WH_DNA-bd_sf"/>
</dbReference>
<evidence type="ECO:0000313" key="6">
    <source>
        <dbReference type="EMBL" id="SOB96777.1"/>
    </source>
</evidence>
<proteinExistence type="predicted"/>
<dbReference type="Gene3D" id="1.10.10.10">
    <property type="entry name" value="Winged helix-like DNA-binding domain superfamily/Winged helix DNA-binding domain"/>
    <property type="match status" value="1"/>
</dbReference>